<sequence>MDPAQYTYASPLAGWENHEPLPEQVARGKSSLVARSNGHGESSAYTAFPAPITNGTRGGFDIHVYHNAANAKQAQFARELHDRIRLEFPELRIYKFWDKPIGPHTMAMFEVNVFTPHQLGAFVAWLVINRGPLSVLLHPNTDDELRDHTQRATWLGERVPVDTTLFYEWRGKNPAEERARVLKELMETAVGKATA</sequence>
<accession>A0A5J5EXN0</accession>
<keyword evidence="1" id="KW-0223">Dioxygenase</keyword>
<evidence type="ECO:0000313" key="1">
    <source>
        <dbReference type="EMBL" id="KAA8907224.1"/>
    </source>
</evidence>
<dbReference type="Gene3D" id="3.30.70.1240">
    <property type="entry name" value="DOPA-like domains"/>
    <property type="match status" value="1"/>
</dbReference>
<proteinExistence type="predicted"/>
<reference evidence="1 2" key="1">
    <citation type="submission" date="2019-09" db="EMBL/GenBank/DDBJ databases">
        <title>Draft genome of the ectomycorrhizal ascomycete Sphaerosporella brunnea.</title>
        <authorList>
            <consortium name="DOE Joint Genome Institute"/>
            <person name="Benucci G.M."/>
            <person name="Marozzi G."/>
            <person name="Antonielli L."/>
            <person name="Sanchez S."/>
            <person name="Marco P."/>
            <person name="Wang X."/>
            <person name="Falini L.B."/>
            <person name="Barry K."/>
            <person name="Haridas S."/>
            <person name="Lipzen A."/>
            <person name="Labutti K."/>
            <person name="Grigoriev I.V."/>
            <person name="Murat C."/>
            <person name="Martin F."/>
            <person name="Albertini E."/>
            <person name="Donnini D."/>
            <person name="Bonito G."/>
        </authorList>
    </citation>
    <scope>NUCLEOTIDE SEQUENCE [LARGE SCALE GENOMIC DNA]</scope>
    <source>
        <strain evidence="1 2">Sb_GMNB300</strain>
    </source>
</reference>
<dbReference type="PANTHER" id="PTHR36423">
    <property type="entry name" value="AFR070WP"/>
    <property type="match status" value="1"/>
</dbReference>
<name>A0A5J5EXN0_9PEZI</name>
<protein>
    <submittedName>
        <fullName evidence="1">DOPA 4,5-dioxygenase</fullName>
    </submittedName>
</protein>
<dbReference type="SUPFAM" id="SSF143410">
    <property type="entry name" value="DOPA-like"/>
    <property type="match status" value="1"/>
</dbReference>
<evidence type="ECO:0000313" key="2">
    <source>
        <dbReference type="Proteomes" id="UP000326924"/>
    </source>
</evidence>
<comment type="caution">
    <text evidence="1">The sequence shown here is derived from an EMBL/GenBank/DDBJ whole genome shotgun (WGS) entry which is preliminary data.</text>
</comment>
<organism evidence="1 2">
    <name type="scientific">Sphaerosporella brunnea</name>
    <dbReference type="NCBI Taxonomy" id="1250544"/>
    <lineage>
        <taxon>Eukaryota</taxon>
        <taxon>Fungi</taxon>
        <taxon>Dikarya</taxon>
        <taxon>Ascomycota</taxon>
        <taxon>Pezizomycotina</taxon>
        <taxon>Pezizomycetes</taxon>
        <taxon>Pezizales</taxon>
        <taxon>Pyronemataceae</taxon>
        <taxon>Sphaerosporella</taxon>
    </lineage>
</organism>
<dbReference type="InterPro" id="IPR023389">
    <property type="entry name" value="DOPA-like_sf"/>
</dbReference>
<keyword evidence="2" id="KW-1185">Reference proteome</keyword>
<dbReference type="PANTHER" id="PTHR36423:SF2">
    <property type="entry name" value="AFR070WP"/>
    <property type="match status" value="1"/>
</dbReference>
<gene>
    <name evidence="1" type="ORF">FN846DRAFT_778023</name>
</gene>
<dbReference type="InterPro" id="IPR014980">
    <property type="entry name" value="DOPA_dioxygen"/>
</dbReference>
<dbReference type="Proteomes" id="UP000326924">
    <property type="component" value="Unassembled WGS sequence"/>
</dbReference>
<dbReference type="EMBL" id="VXIS01000081">
    <property type="protein sequence ID" value="KAA8907224.1"/>
    <property type="molecule type" value="Genomic_DNA"/>
</dbReference>
<dbReference type="InParanoid" id="A0A5J5EXN0"/>
<dbReference type="AlphaFoldDB" id="A0A5J5EXN0"/>
<dbReference type="GO" id="GO:0051213">
    <property type="term" value="F:dioxygenase activity"/>
    <property type="evidence" value="ECO:0007669"/>
    <property type="project" value="UniProtKB-KW"/>
</dbReference>
<keyword evidence="1" id="KW-0560">Oxidoreductase</keyword>
<dbReference type="OrthoDB" id="9970095at2759"/>
<dbReference type="Pfam" id="PF08883">
    <property type="entry name" value="DOPA_dioxygen"/>
    <property type="match status" value="1"/>
</dbReference>